<keyword evidence="3" id="KW-1185">Reference proteome</keyword>
<dbReference type="RefSeq" id="WP_344064238.1">
    <property type="nucleotide sequence ID" value="NZ_BAAAPN010000035.1"/>
</dbReference>
<gene>
    <name evidence="2" type="ORF">GCM10009810_14810</name>
</gene>
<name>A0ABN2KIK4_9MICO</name>
<sequence>MVAAVKPDAVLVGAADVALAALTEAAEPGTIGEHRGVAMLADRLAVHYFDCLAAAYPGWQWAVSVARAPRAKVATVCESSLLPTDGALLAPAWLPYADRLAPGDIGPGDITPFVADDPCLEQGFEATGEEDVDAVALWELGLGRPRVLSPEGRDRAAQRWYEGAHGPAAPVAVKAPAHCASCGYYVPLAGTLRAVFGICANAWSPSDGTVVSRDHGCGAHSETDMDRPEPDRIPEPIVDEFTVDEL</sequence>
<dbReference type="EMBL" id="BAAAPN010000035">
    <property type="protein sequence ID" value="GAA1756097.1"/>
    <property type="molecule type" value="Genomic_DNA"/>
</dbReference>
<dbReference type="InterPro" id="IPR021391">
    <property type="entry name" value="DUF3027"/>
</dbReference>
<dbReference type="Pfam" id="PF11228">
    <property type="entry name" value="DUF3027"/>
    <property type="match status" value="1"/>
</dbReference>
<dbReference type="Proteomes" id="UP001501475">
    <property type="component" value="Unassembled WGS sequence"/>
</dbReference>
<evidence type="ECO:0000313" key="3">
    <source>
        <dbReference type="Proteomes" id="UP001501475"/>
    </source>
</evidence>
<feature type="region of interest" description="Disordered" evidence="1">
    <location>
        <begin position="210"/>
        <end position="234"/>
    </location>
</feature>
<evidence type="ECO:0000256" key="1">
    <source>
        <dbReference type="SAM" id="MobiDB-lite"/>
    </source>
</evidence>
<accession>A0ABN2KIK4</accession>
<comment type="caution">
    <text evidence="2">The sequence shown here is derived from an EMBL/GenBank/DDBJ whole genome shotgun (WGS) entry which is preliminary data.</text>
</comment>
<feature type="compositionally biased region" description="Basic and acidic residues" evidence="1">
    <location>
        <begin position="212"/>
        <end position="234"/>
    </location>
</feature>
<evidence type="ECO:0000313" key="2">
    <source>
        <dbReference type="EMBL" id="GAA1756097.1"/>
    </source>
</evidence>
<organism evidence="2 3">
    <name type="scientific">Nostocoides vanveenii</name>
    <dbReference type="NCBI Taxonomy" id="330835"/>
    <lineage>
        <taxon>Bacteria</taxon>
        <taxon>Bacillati</taxon>
        <taxon>Actinomycetota</taxon>
        <taxon>Actinomycetes</taxon>
        <taxon>Micrococcales</taxon>
        <taxon>Intrasporangiaceae</taxon>
        <taxon>Nostocoides</taxon>
    </lineage>
</organism>
<protein>
    <recommendedName>
        <fullName evidence="4">DUF3027 domain-containing protein</fullName>
    </recommendedName>
</protein>
<reference evidence="2 3" key="1">
    <citation type="journal article" date="2019" name="Int. J. Syst. Evol. Microbiol.">
        <title>The Global Catalogue of Microorganisms (GCM) 10K type strain sequencing project: providing services to taxonomists for standard genome sequencing and annotation.</title>
        <authorList>
            <consortium name="The Broad Institute Genomics Platform"/>
            <consortium name="The Broad Institute Genome Sequencing Center for Infectious Disease"/>
            <person name="Wu L."/>
            <person name="Ma J."/>
        </authorList>
    </citation>
    <scope>NUCLEOTIDE SEQUENCE [LARGE SCALE GENOMIC DNA]</scope>
    <source>
        <strain evidence="2 3">JCM 15591</strain>
    </source>
</reference>
<proteinExistence type="predicted"/>
<evidence type="ECO:0008006" key="4">
    <source>
        <dbReference type="Google" id="ProtNLM"/>
    </source>
</evidence>